<evidence type="ECO:0000313" key="2">
    <source>
        <dbReference type="Proteomes" id="UP000008064"/>
    </source>
</evidence>
<reference evidence="2" key="1">
    <citation type="journal article" date="2011" name="Science">
        <title>The plant cell wall-decomposing machinery underlies the functional diversity of forest fungi.</title>
        <authorList>
            <person name="Eastwood D.C."/>
            <person name="Floudas D."/>
            <person name="Binder M."/>
            <person name="Majcherczyk A."/>
            <person name="Schneider P."/>
            <person name="Aerts A."/>
            <person name="Asiegbu F.O."/>
            <person name="Baker S.E."/>
            <person name="Barry K."/>
            <person name="Bendiksby M."/>
            <person name="Blumentritt M."/>
            <person name="Coutinho P.M."/>
            <person name="Cullen D."/>
            <person name="de Vries R.P."/>
            <person name="Gathman A."/>
            <person name="Goodell B."/>
            <person name="Henrissat B."/>
            <person name="Ihrmark K."/>
            <person name="Kauserud H."/>
            <person name="Kohler A."/>
            <person name="LaButti K."/>
            <person name="Lapidus A."/>
            <person name="Lavin J.L."/>
            <person name="Lee Y.-H."/>
            <person name="Lindquist E."/>
            <person name="Lilly W."/>
            <person name="Lucas S."/>
            <person name="Morin E."/>
            <person name="Murat C."/>
            <person name="Oguiza J.A."/>
            <person name="Park J."/>
            <person name="Pisabarro A.G."/>
            <person name="Riley R."/>
            <person name="Rosling A."/>
            <person name="Salamov A."/>
            <person name="Schmidt O."/>
            <person name="Schmutz J."/>
            <person name="Skrede I."/>
            <person name="Stenlid J."/>
            <person name="Wiebenga A."/>
            <person name="Xie X."/>
            <person name="Kuees U."/>
            <person name="Hibbett D.S."/>
            <person name="Hoffmeister D."/>
            <person name="Hoegberg N."/>
            <person name="Martin F."/>
            <person name="Grigoriev I.V."/>
            <person name="Watkinson S.C."/>
        </authorList>
    </citation>
    <scope>NUCLEOTIDE SEQUENCE [LARGE SCALE GENOMIC DNA]</scope>
    <source>
        <strain evidence="2">S7.9</strain>
    </source>
</reference>
<evidence type="ECO:0000313" key="1">
    <source>
        <dbReference type="EMBL" id="EGO30720.1"/>
    </source>
</evidence>
<dbReference type="KEGG" id="sla:SERLADRAFT_454999"/>
<organism evidence="2">
    <name type="scientific">Serpula lacrymans var. lacrymans (strain S7.9)</name>
    <name type="common">Dry rot fungus</name>
    <dbReference type="NCBI Taxonomy" id="578457"/>
    <lineage>
        <taxon>Eukaryota</taxon>
        <taxon>Fungi</taxon>
        <taxon>Dikarya</taxon>
        <taxon>Basidiomycota</taxon>
        <taxon>Agaricomycotina</taxon>
        <taxon>Agaricomycetes</taxon>
        <taxon>Agaricomycetidae</taxon>
        <taxon>Boletales</taxon>
        <taxon>Coniophorineae</taxon>
        <taxon>Serpulaceae</taxon>
        <taxon>Serpula</taxon>
    </lineage>
</organism>
<gene>
    <name evidence="1" type="ORF">SERLADRAFT_454999</name>
</gene>
<dbReference type="AlphaFoldDB" id="F8NCX6"/>
<dbReference type="Proteomes" id="UP000008064">
    <property type="component" value="Unassembled WGS sequence"/>
</dbReference>
<dbReference type="HOGENOM" id="CLU_2279190_0_0_1"/>
<accession>F8NCX6</accession>
<dbReference type="RefSeq" id="XP_007312604.1">
    <property type="nucleotide sequence ID" value="XM_007312542.1"/>
</dbReference>
<name>F8NCX6_SERL9</name>
<sequence>MTNNGWNNIIASRYQTAFDNKGQPQNAVPFIAVYDARNAFTVKNDMDAYPSRRLKMNNVVLMETFIKRYKWEKSVKHWQSWNVILELQEVSLIHTAANALNI</sequence>
<dbReference type="GeneID" id="18817113"/>
<dbReference type="OrthoDB" id="3066210at2759"/>
<protein>
    <submittedName>
        <fullName evidence="1">Uncharacterized protein</fullName>
    </submittedName>
</protein>
<proteinExistence type="predicted"/>
<dbReference type="EMBL" id="GL945428">
    <property type="protein sequence ID" value="EGO30720.1"/>
    <property type="molecule type" value="Genomic_DNA"/>
</dbReference>